<proteinExistence type="predicted"/>
<reference evidence="3" key="1">
    <citation type="submission" date="2016-06" db="EMBL/GenBank/DDBJ databases">
        <title>Parallel loss of symbiosis genes in relatives of nitrogen-fixing non-legume Parasponia.</title>
        <authorList>
            <person name="Van Velzen R."/>
            <person name="Holmer R."/>
            <person name="Bu F."/>
            <person name="Rutten L."/>
            <person name="Van Zeijl A."/>
            <person name="Liu W."/>
            <person name="Santuari L."/>
            <person name="Cao Q."/>
            <person name="Sharma T."/>
            <person name="Shen D."/>
            <person name="Roswanjaya Y."/>
            <person name="Wardhani T."/>
            <person name="Kalhor M.S."/>
            <person name="Jansen J."/>
            <person name="Van den Hoogen J."/>
            <person name="Gungor B."/>
            <person name="Hartog M."/>
            <person name="Hontelez J."/>
            <person name="Verver J."/>
            <person name="Yang W.-C."/>
            <person name="Schijlen E."/>
            <person name="Repin R."/>
            <person name="Schilthuizen M."/>
            <person name="Schranz E."/>
            <person name="Heidstra R."/>
            <person name="Miyata K."/>
            <person name="Fedorova E."/>
            <person name="Kohlen W."/>
            <person name="Bisseling T."/>
            <person name="Smit S."/>
            <person name="Geurts R."/>
        </authorList>
    </citation>
    <scope>NUCLEOTIDE SEQUENCE [LARGE SCALE GENOMIC DNA]</scope>
    <source>
        <strain evidence="3">cv. WU1-14</strain>
    </source>
</reference>
<name>A0A2P5B930_PARAD</name>
<sequence>MDWEAHSGFPPGTSAKYNMLIPTSKIKAGSNDDAKNGTKCETTSETPTNLSAFESTNVPLEPPAALDSFLITSTEPEATAFTAYTIGNTVALKLSTGKTSDLAINAFRFFQTKSTIDETQLDRIAIEFSLSTNLSPANLLIRFESNSWNNLPTDSNATFETASDRSSIFWPIRDHQAETLSSKLTLFSQSVTRSSRARMHPKVSVMENRRLSLGESKQLLISLFESVMSFDNRYDGMAARMERAAAVTSGSGKSKSVRMPVQTVSQRSAVRRVDRMRSKASFLQTAEAGEATISSTADLAMMEMSRPAADCCRAWRRAPDWRMASLERRSAWI</sequence>
<accession>A0A2P5B930</accession>
<evidence type="ECO:0000256" key="1">
    <source>
        <dbReference type="SAM" id="MobiDB-lite"/>
    </source>
</evidence>
<evidence type="ECO:0000313" key="3">
    <source>
        <dbReference type="Proteomes" id="UP000237105"/>
    </source>
</evidence>
<organism evidence="2 3">
    <name type="scientific">Parasponia andersonii</name>
    <name type="common">Sponia andersonii</name>
    <dbReference type="NCBI Taxonomy" id="3476"/>
    <lineage>
        <taxon>Eukaryota</taxon>
        <taxon>Viridiplantae</taxon>
        <taxon>Streptophyta</taxon>
        <taxon>Embryophyta</taxon>
        <taxon>Tracheophyta</taxon>
        <taxon>Spermatophyta</taxon>
        <taxon>Magnoliopsida</taxon>
        <taxon>eudicotyledons</taxon>
        <taxon>Gunneridae</taxon>
        <taxon>Pentapetalae</taxon>
        <taxon>rosids</taxon>
        <taxon>fabids</taxon>
        <taxon>Rosales</taxon>
        <taxon>Cannabaceae</taxon>
        <taxon>Parasponia</taxon>
    </lineage>
</organism>
<feature type="region of interest" description="Disordered" evidence="1">
    <location>
        <begin position="28"/>
        <end position="48"/>
    </location>
</feature>
<keyword evidence="3" id="KW-1185">Reference proteome</keyword>
<dbReference type="EMBL" id="JXTB01000334">
    <property type="protein sequence ID" value="PON45309.1"/>
    <property type="molecule type" value="Genomic_DNA"/>
</dbReference>
<protein>
    <submittedName>
        <fullName evidence="2">Uncharacterized protein</fullName>
    </submittedName>
</protein>
<dbReference type="AlphaFoldDB" id="A0A2P5B930"/>
<feature type="compositionally biased region" description="Polar residues" evidence="1">
    <location>
        <begin position="39"/>
        <end position="48"/>
    </location>
</feature>
<dbReference type="Proteomes" id="UP000237105">
    <property type="component" value="Unassembled WGS sequence"/>
</dbReference>
<comment type="caution">
    <text evidence="2">The sequence shown here is derived from an EMBL/GenBank/DDBJ whole genome shotgun (WGS) entry which is preliminary data.</text>
</comment>
<dbReference type="OrthoDB" id="10284927at2759"/>
<evidence type="ECO:0000313" key="2">
    <source>
        <dbReference type="EMBL" id="PON45309.1"/>
    </source>
</evidence>
<gene>
    <name evidence="2" type="ORF">PanWU01x14_260140</name>
</gene>